<evidence type="ECO:0000256" key="18">
    <source>
        <dbReference type="SAM" id="Phobius"/>
    </source>
</evidence>
<evidence type="ECO:0000256" key="6">
    <source>
        <dbReference type="ARBA" id="ARBA00022581"/>
    </source>
</evidence>
<evidence type="ECO:0000256" key="9">
    <source>
        <dbReference type="ARBA" id="ARBA00022844"/>
    </source>
</evidence>
<dbReference type="GO" id="GO:0019031">
    <property type="term" value="C:viral envelope"/>
    <property type="evidence" value="ECO:0007669"/>
    <property type="project" value="UniProtKB-KW"/>
</dbReference>
<evidence type="ECO:0000256" key="7">
    <source>
        <dbReference type="ARBA" id="ARBA00022692"/>
    </source>
</evidence>
<comment type="similarity">
    <text evidence="3">Belongs to the paramyxoviruses hemagglutinin-neuraminidase family. Non-sialidase subfamily.</text>
</comment>
<dbReference type="Pfam" id="PF00423">
    <property type="entry name" value="HN"/>
    <property type="match status" value="1"/>
</dbReference>
<evidence type="ECO:0000256" key="11">
    <source>
        <dbReference type="ARBA" id="ARBA00022879"/>
    </source>
</evidence>
<keyword evidence="8" id="KW-1161">Viral attachment to host cell</keyword>
<dbReference type="GO" id="GO:0055036">
    <property type="term" value="C:virion membrane"/>
    <property type="evidence" value="ECO:0007669"/>
    <property type="project" value="UniProtKB-SubCell"/>
</dbReference>
<protein>
    <recommendedName>
        <fullName evidence="4">Hemagglutinin glycoprotein</fullName>
    </recommendedName>
</protein>
<keyword evidence="10" id="KW-1043">Host membrane</keyword>
<evidence type="ECO:0000313" key="19">
    <source>
        <dbReference type="EMBL" id="AOZ56997.1"/>
    </source>
</evidence>
<evidence type="ECO:0000256" key="3">
    <source>
        <dbReference type="ARBA" id="ARBA00006578"/>
    </source>
</evidence>
<dbReference type="SUPFAM" id="SSF50939">
    <property type="entry name" value="Sialidases"/>
    <property type="match status" value="1"/>
</dbReference>
<keyword evidence="14 18" id="KW-0472">Membrane</keyword>
<keyword evidence="6" id="KW-0945">Host-virus interaction</keyword>
<keyword evidence="11 17" id="KW-0261">Viral envelope protein</keyword>
<dbReference type="GO" id="GO:0046789">
    <property type="term" value="F:host cell surface receptor binding"/>
    <property type="evidence" value="ECO:0007669"/>
    <property type="project" value="InterPro"/>
</dbReference>
<evidence type="ECO:0000256" key="10">
    <source>
        <dbReference type="ARBA" id="ARBA00022870"/>
    </source>
</evidence>
<sequence>MSSPRDKVDAFYKDIPRPRNNRVLLDNERVIIERPLILVGVLAVMFLSLVGLLAIAGVRLQKATTNSIEVNRKLSTNLETTVSIEHHVKDVLTPLFKIIGDEVGLRMPQKLTEIMQFISNKIKFLNPDREYDFNDLHWCVNPPDQVKIDYAQYCNHIAAEELIATKFKELMNHSLDMSKGRIFPPKNCSGSVITRGQTIKPGLTLVNIYTTRNFEVSFMVTVISGGMYGKTYFLKPPEPDDPFEFQAFRIFEVGLVRDVGSREPVLQMTNFMVIDEDEGLNFCLLSVGELRLAAVCVRGRPVVTKDIGGYKDEPFKVVTLGIIGGGLSNQKTEIYPTIDSSIEKLYITSHRGIIRNSKARWSVPAIRSDDKDKMEKCTQALCKSRPPPSCNSSDWEPLTSNRIPAYAYIALEIKEDSGLELDITSNYGPLIIHGAGMDIYEGPSSNQDWLTIPPLSQSVLGVINKVDFTAGFDIKPHTLTTAVDYESGKCYVPVELSGAKDQDLKLESNLVVLPTKDFGYVTATYDTSRSEHAIVYYVYDTARSSSYFFPFRIKARGEPIYLRIECFPWSRQLWCHHYCMINSTVSNEIVVVDNLVSINMSCSR</sequence>
<comment type="subcellular location">
    <subcellularLocation>
        <location evidence="2">Host membrane</location>
        <topology evidence="2">Single-pass type II membrane protein</topology>
    </subcellularLocation>
    <subcellularLocation>
        <location evidence="1">Virion membrane</location>
        <topology evidence="1">Single-pass type II membrane protein</topology>
    </subcellularLocation>
</comment>
<evidence type="ECO:0000256" key="13">
    <source>
        <dbReference type="ARBA" id="ARBA00022989"/>
    </source>
</evidence>
<keyword evidence="13 18" id="KW-1133">Transmembrane helix</keyword>
<keyword evidence="16" id="KW-1160">Virus entry into host cell</keyword>
<dbReference type="GO" id="GO:0046718">
    <property type="term" value="P:symbiont entry into host cell"/>
    <property type="evidence" value="ECO:0007669"/>
    <property type="project" value="UniProtKB-KW"/>
</dbReference>
<evidence type="ECO:0000256" key="5">
    <source>
        <dbReference type="ARBA" id="ARBA00022546"/>
    </source>
</evidence>
<keyword evidence="12" id="KW-0735">Signal-anchor</keyword>
<evidence type="ECO:0000256" key="14">
    <source>
        <dbReference type="ARBA" id="ARBA00023136"/>
    </source>
</evidence>
<dbReference type="InterPro" id="IPR000665">
    <property type="entry name" value="Hemagglutn/HN"/>
</dbReference>
<evidence type="ECO:0000256" key="2">
    <source>
        <dbReference type="ARBA" id="ARBA00004597"/>
    </source>
</evidence>
<evidence type="ECO:0000256" key="17">
    <source>
        <dbReference type="RuleBase" id="RU004216"/>
    </source>
</evidence>
<evidence type="ECO:0000256" key="1">
    <source>
        <dbReference type="ARBA" id="ARBA00004208"/>
    </source>
</evidence>
<keyword evidence="7 18" id="KW-0812">Transmembrane</keyword>
<dbReference type="InterPro" id="IPR036278">
    <property type="entry name" value="Sialidase_sf"/>
</dbReference>
<feature type="transmembrane region" description="Helical" evidence="18">
    <location>
        <begin position="36"/>
        <end position="58"/>
    </location>
</feature>
<dbReference type="Gene3D" id="2.120.10.10">
    <property type="match status" value="1"/>
</dbReference>
<reference evidence="19" key="2">
    <citation type="submission" date="2016-03" db="EMBL/GenBank/DDBJ databases">
        <authorList>
            <person name="Ploux O."/>
        </authorList>
    </citation>
    <scope>NUCLEOTIDE SEQUENCE</scope>
    <source>
        <strain evidence="19">DMV_Bph/2013</strain>
    </source>
</reference>
<dbReference type="EMBL" id="KU977453">
    <property type="protein sequence ID" value="AOZ56997.1"/>
    <property type="molecule type" value="Viral_cRNA"/>
</dbReference>
<evidence type="ECO:0000256" key="15">
    <source>
        <dbReference type="ARBA" id="ARBA00023180"/>
    </source>
</evidence>
<evidence type="ECO:0000256" key="4">
    <source>
        <dbReference type="ARBA" id="ARBA00020483"/>
    </source>
</evidence>
<dbReference type="GO" id="GO:0019062">
    <property type="term" value="P:virion attachment to host cell"/>
    <property type="evidence" value="ECO:0007669"/>
    <property type="project" value="UniProtKB-KW"/>
</dbReference>
<proteinExistence type="inferred from homology"/>
<reference evidence="19" key="1">
    <citation type="journal article" date="2015" name="Emerg. Infect. Dis.">
        <title>Mediterranean Fin Whales (Balaenoptera physalus) Threatened by Dolphin MorbilliVirus.</title>
        <authorList>
            <person name="Mazzariol S."/>
            <person name="Centelleghe C."/>
            <person name="Beffagna G."/>
            <person name="Povinelli M."/>
            <person name="Terracciano G."/>
            <person name="Cocumelli C."/>
            <person name="Pintore A."/>
            <person name="Denurra D."/>
            <person name="Casalone C."/>
            <person name="Pautasso A."/>
            <person name="Di Francesco C.E."/>
            <person name="Di Guardo G."/>
        </authorList>
    </citation>
    <scope>NUCLEOTIDE SEQUENCE</scope>
    <source>
        <strain evidence="19">DMV_Bph/2013</strain>
    </source>
</reference>
<evidence type="ECO:0000256" key="8">
    <source>
        <dbReference type="ARBA" id="ARBA00022804"/>
    </source>
</evidence>
<evidence type="ECO:0000256" key="16">
    <source>
        <dbReference type="ARBA" id="ARBA00023296"/>
    </source>
</evidence>
<accession>A0A1I9RYL3</accession>
<organism evidence="19">
    <name type="scientific">Dolphin morbillivirus</name>
    <dbReference type="NCBI Taxonomy" id="37131"/>
    <lineage>
        <taxon>Viruses</taxon>
        <taxon>Riboviria</taxon>
        <taxon>Orthornavirae</taxon>
        <taxon>Negarnaviricota</taxon>
        <taxon>Haploviricotina</taxon>
        <taxon>Monjiviricetes</taxon>
        <taxon>Mononegavirales</taxon>
        <taxon>Paramyxoviridae</taxon>
        <taxon>Orthoparamyxovirinae</taxon>
        <taxon>Morbillivirus</taxon>
        <taxon>Morbillivirus ceti</taxon>
    </lineage>
</organism>
<keyword evidence="9" id="KW-0946">Virion</keyword>
<keyword evidence="15" id="KW-0325">Glycoprotein</keyword>
<keyword evidence="5 17" id="KW-0348">Hemagglutinin</keyword>
<name>A0A1I9RYL3_9MONO</name>
<evidence type="ECO:0000256" key="12">
    <source>
        <dbReference type="ARBA" id="ARBA00022968"/>
    </source>
</evidence>
<dbReference type="GO" id="GO:0033644">
    <property type="term" value="C:host cell membrane"/>
    <property type="evidence" value="ECO:0007669"/>
    <property type="project" value="UniProtKB-SubCell"/>
</dbReference>